<keyword evidence="2" id="KW-1185">Reference proteome</keyword>
<name>A0A6A5QNQ6_AMPQU</name>
<dbReference type="Proteomes" id="UP000800096">
    <property type="component" value="Unassembled WGS sequence"/>
</dbReference>
<evidence type="ECO:0000313" key="2">
    <source>
        <dbReference type="Proteomes" id="UP000800096"/>
    </source>
</evidence>
<dbReference type="EMBL" id="ML979134">
    <property type="protein sequence ID" value="KAF1917295.1"/>
    <property type="molecule type" value="Genomic_DNA"/>
</dbReference>
<sequence>MTYLVYLYPCPLHPLACSCQSQRVRTPLRIFIHRLSRAPLKRPRFGRVVGPVFLTYLGITSVSWPIQNQPTNLPPYTFELHSFPLYPFRAHTLRSSSPLAMH</sequence>
<organism evidence="1 2">
    <name type="scientific">Ampelomyces quisqualis</name>
    <name type="common">Powdery mildew agent</name>
    <dbReference type="NCBI Taxonomy" id="50730"/>
    <lineage>
        <taxon>Eukaryota</taxon>
        <taxon>Fungi</taxon>
        <taxon>Dikarya</taxon>
        <taxon>Ascomycota</taxon>
        <taxon>Pezizomycotina</taxon>
        <taxon>Dothideomycetes</taxon>
        <taxon>Pleosporomycetidae</taxon>
        <taxon>Pleosporales</taxon>
        <taxon>Pleosporineae</taxon>
        <taxon>Phaeosphaeriaceae</taxon>
        <taxon>Ampelomyces</taxon>
    </lineage>
</organism>
<gene>
    <name evidence="1" type="ORF">BDU57DRAFT_513465</name>
</gene>
<accession>A0A6A5QNQ6</accession>
<evidence type="ECO:0000313" key="1">
    <source>
        <dbReference type="EMBL" id="KAF1917295.1"/>
    </source>
</evidence>
<protein>
    <submittedName>
        <fullName evidence="1">Uncharacterized protein</fullName>
    </submittedName>
</protein>
<dbReference type="AlphaFoldDB" id="A0A6A5QNQ6"/>
<reference evidence="1" key="1">
    <citation type="journal article" date="2020" name="Stud. Mycol.">
        <title>101 Dothideomycetes genomes: a test case for predicting lifestyles and emergence of pathogens.</title>
        <authorList>
            <person name="Haridas S."/>
            <person name="Albert R."/>
            <person name="Binder M."/>
            <person name="Bloem J."/>
            <person name="Labutti K."/>
            <person name="Salamov A."/>
            <person name="Andreopoulos B."/>
            <person name="Baker S."/>
            <person name="Barry K."/>
            <person name="Bills G."/>
            <person name="Bluhm B."/>
            <person name="Cannon C."/>
            <person name="Castanera R."/>
            <person name="Culley D."/>
            <person name="Daum C."/>
            <person name="Ezra D."/>
            <person name="Gonzalez J."/>
            <person name="Henrissat B."/>
            <person name="Kuo A."/>
            <person name="Liang C."/>
            <person name="Lipzen A."/>
            <person name="Lutzoni F."/>
            <person name="Magnuson J."/>
            <person name="Mondo S."/>
            <person name="Nolan M."/>
            <person name="Ohm R."/>
            <person name="Pangilinan J."/>
            <person name="Park H.-J."/>
            <person name="Ramirez L."/>
            <person name="Alfaro M."/>
            <person name="Sun H."/>
            <person name="Tritt A."/>
            <person name="Yoshinaga Y."/>
            <person name="Zwiers L.-H."/>
            <person name="Turgeon B."/>
            <person name="Goodwin S."/>
            <person name="Spatafora J."/>
            <person name="Crous P."/>
            <person name="Grigoriev I."/>
        </authorList>
    </citation>
    <scope>NUCLEOTIDE SEQUENCE</scope>
    <source>
        <strain evidence="1">HMLAC05119</strain>
    </source>
</reference>
<proteinExistence type="predicted"/>